<organism evidence="14 15">
    <name type="scientific">Microlunatus aurantiacus</name>
    <dbReference type="NCBI Taxonomy" id="446786"/>
    <lineage>
        <taxon>Bacteria</taxon>
        <taxon>Bacillati</taxon>
        <taxon>Actinomycetota</taxon>
        <taxon>Actinomycetes</taxon>
        <taxon>Propionibacteriales</taxon>
        <taxon>Propionibacteriaceae</taxon>
        <taxon>Microlunatus</taxon>
    </lineage>
</organism>
<keyword evidence="15" id="KW-1185">Reference proteome</keyword>
<dbReference type="PANTHER" id="PTHR12304:SF4">
    <property type="entry name" value="URIDINE NUCLEOSIDASE"/>
    <property type="match status" value="1"/>
</dbReference>
<dbReference type="InterPro" id="IPR023186">
    <property type="entry name" value="IUNH"/>
</dbReference>
<comment type="subunit">
    <text evidence="11">Homodimer.</text>
</comment>
<dbReference type="Gene3D" id="3.40.1190.20">
    <property type="match status" value="1"/>
</dbReference>
<evidence type="ECO:0000256" key="1">
    <source>
        <dbReference type="ARBA" id="ARBA00005380"/>
    </source>
</evidence>
<dbReference type="Pfam" id="PF00294">
    <property type="entry name" value="PfkB"/>
    <property type="match status" value="1"/>
</dbReference>
<gene>
    <name evidence="11" type="primary">rbsK</name>
    <name evidence="14" type="ORF">GCM10022204_11450</name>
</gene>
<dbReference type="EC" id="2.7.1.15" evidence="2 11"/>
<keyword evidence="8 11" id="KW-0460">Magnesium</keyword>
<feature type="active site" description="Proton acceptor" evidence="11">
    <location>
        <position position="561"/>
    </location>
</feature>
<dbReference type="PROSITE" id="PS00584">
    <property type="entry name" value="PFKB_KINASES_2"/>
    <property type="match status" value="1"/>
</dbReference>
<dbReference type="InterPro" id="IPR011877">
    <property type="entry name" value="Ribokinase"/>
</dbReference>
<accession>A0ABP7CZC3</accession>
<dbReference type="PRINTS" id="PR00990">
    <property type="entry name" value="RIBOKINASE"/>
</dbReference>
<keyword evidence="11" id="KW-0963">Cytoplasm</keyword>
<evidence type="ECO:0000256" key="5">
    <source>
        <dbReference type="ARBA" id="ARBA00022723"/>
    </source>
</evidence>
<dbReference type="Gene3D" id="3.90.245.10">
    <property type="entry name" value="Ribonucleoside hydrolase-like"/>
    <property type="match status" value="1"/>
</dbReference>
<evidence type="ECO:0000256" key="4">
    <source>
        <dbReference type="ARBA" id="ARBA00022679"/>
    </source>
</evidence>
<feature type="binding site" evidence="11">
    <location>
        <position position="585"/>
    </location>
    <ligand>
        <name>ATP</name>
        <dbReference type="ChEBI" id="CHEBI:30616"/>
    </ligand>
</feature>
<evidence type="ECO:0000259" key="12">
    <source>
        <dbReference type="Pfam" id="PF00294"/>
    </source>
</evidence>
<dbReference type="InterPro" id="IPR036452">
    <property type="entry name" value="Ribo_hydro-like"/>
</dbReference>
<feature type="binding site" evidence="11">
    <location>
        <begin position="528"/>
        <end position="533"/>
    </location>
    <ligand>
        <name>ATP</name>
        <dbReference type="ChEBI" id="CHEBI:30616"/>
    </ligand>
</feature>
<reference evidence="15" key="1">
    <citation type="journal article" date="2019" name="Int. J. Syst. Evol. Microbiol.">
        <title>The Global Catalogue of Microorganisms (GCM) 10K type strain sequencing project: providing services to taxonomists for standard genome sequencing and annotation.</title>
        <authorList>
            <consortium name="The Broad Institute Genomics Platform"/>
            <consortium name="The Broad Institute Genome Sequencing Center for Infectious Disease"/>
            <person name="Wu L."/>
            <person name="Ma J."/>
        </authorList>
    </citation>
    <scope>NUCLEOTIDE SEQUENCE [LARGE SCALE GENOMIC DNA]</scope>
    <source>
        <strain evidence="15">JCM 16548</strain>
    </source>
</reference>
<keyword evidence="5 11" id="KW-0479">Metal-binding</keyword>
<feature type="domain" description="Inosine/uridine-preferring nucleoside hydrolase" evidence="13">
    <location>
        <begin position="17"/>
        <end position="311"/>
    </location>
</feature>
<feature type="binding site" evidence="11">
    <location>
        <position position="561"/>
    </location>
    <ligand>
        <name>substrate</name>
    </ligand>
</feature>
<keyword evidence="11" id="KW-0547">Nucleotide-binding</keyword>
<feature type="binding site" evidence="11">
    <location>
        <begin position="373"/>
        <end position="377"/>
    </location>
    <ligand>
        <name>substrate</name>
    </ligand>
</feature>
<evidence type="ECO:0000256" key="8">
    <source>
        <dbReference type="ARBA" id="ARBA00022842"/>
    </source>
</evidence>
<evidence type="ECO:0000313" key="14">
    <source>
        <dbReference type="EMBL" id="GAA3697208.1"/>
    </source>
</evidence>
<keyword evidence="9 11" id="KW-0630">Potassium</keyword>
<dbReference type="SUPFAM" id="SSF53590">
    <property type="entry name" value="Nucleoside hydrolase"/>
    <property type="match status" value="1"/>
</dbReference>
<keyword evidence="7" id="KW-0378">Hydrolase</keyword>
<proteinExistence type="inferred from homology"/>
<comment type="cofactor">
    <cofactor evidence="11">
        <name>Mg(2+)</name>
        <dbReference type="ChEBI" id="CHEBI:18420"/>
    </cofactor>
    <text evidence="11">Requires a divalent cation, most likely magnesium in vivo, as an electrophilic catalyst to aid phosphoryl group transfer. It is the chelate of the metal and the nucleotide that is the actual substrate.</text>
</comment>
<keyword evidence="4 11" id="KW-0808">Transferase</keyword>
<dbReference type="InterPro" id="IPR002173">
    <property type="entry name" value="Carboh/pur_kinase_PfkB_CS"/>
</dbReference>
<dbReference type="InterPro" id="IPR011611">
    <property type="entry name" value="PfkB_dom"/>
</dbReference>
<feature type="binding site" evidence="11">
    <location>
        <position position="591"/>
    </location>
    <ligand>
        <name>K(+)</name>
        <dbReference type="ChEBI" id="CHEBI:29103"/>
    </ligand>
</feature>
<keyword evidence="11" id="KW-0067">ATP-binding</keyword>
<feature type="binding site" evidence="11">
    <location>
        <begin position="560"/>
        <end position="561"/>
    </location>
    <ligand>
        <name>ATP</name>
        <dbReference type="ChEBI" id="CHEBI:30616"/>
    </ligand>
</feature>
<dbReference type="RefSeq" id="WP_344811342.1">
    <property type="nucleotide sequence ID" value="NZ_BAAAYX010000003.1"/>
</dbReference>
<evidence type="ECO:0000256" key="3">
    <source>
        <dbReference type="ARBA" id="ARBA00016943"/>
    </source>
</evidence>
<feature type="binding site" evidence="11">
    <location>
        <begin position="345"/>
        <end position="347"/>
    </location>
    <ligand>
        <name>substrate</name>
    </ligand>
</feature>
<dbReference type="HAMAP" id="MF_01987">
    <property type="entry name" value="Ribokinase"/>
    <property type="match status" value="1"/>
</dbReference>
<sequence>MTPADPATTTDSRLPLYLDCDTGVDDALALAYLAATPAVDLLGVGSVSGNVDAATGARNTLDLLALLGRSEVPVAVGAHDPLAVGYRGGAPHVHGDNGIGGVVLPPAAGQPVDESAAELLVRLAQENPGRLRVLAIGPLTNLALALRLEPRLPELVAEVTIMGGAALVPGNVTPVAEANIHNDPEAAAEVFDAPWPILLAPLDVTMEHVLTERHRQQIMAVDHPVAPYLGSMLAPYFTHYADVFGEPACAMHDPLAAALAVGALRIGSAPTVAAVVDAGDGPGRGQTVCDLRGRHVGHPEQPGAHCRVVLTLAEPFSQHLVATLQRLAPSVTPSTPALTVVGSINLDLTAVGERLPSAGETVGGATLHRQTGGKGANQAVAAARLAGRSRFIGAVGHDDDGTRMLGDLTAAGVDVSSVATVDAPTGTALIVVDAAGENQIAVCPGANARVDLAGIDLADDETVLCQLEIELDVVVEAARRHRGYFALNAAPARSLPAELIERCDLIIVNESEYALIPELARAALVAVTYGGDGSALYRDGVRIAEAPSLPTQVVNTVGAGDAFCAALVLALRAGHDDATALAVANAVGAHAVADSAAQPHFASLEHYLSGAAATS</sequence>
<evidence type="ECO:0000313" key="15">
    <source>
        <dbReference type="Proteomes" id="UP001500051"/>
    </source>
</evidence>
<evidence type="ECO:0000256" key="7">
    <source>
        <dbReference type="ARBA" id="ARBA00022801"/>
    </source>
</evidence>
<feature type="binding site" evidence="11">
    <location>
        <position position="594"/>
    </location>
    <ligand>
        <name>K(+)</name>
        <dbReference type="ChEBI" id="CHEBI:29103"/>
    </ligand>
</feature>
<comment type="similarity">
    <text evidence="1">Belongs to the carbohydrate kinase pfkB family.</text>
</comment>
<keyword evidence="6 11" id="KW-0418">Kinase</keyword>
<evidence type="ECO:0000256" key="10">
    <source>
        <dbReference type="ARBA" id="ARBA00023295"/>
    </source>
</evidence>
<evidence type="ECO:0000256" key="6">
    <source>
        <dbReference type="ARBA" id="ARBA00022777"/>
    </source>
</evidence>
<keyword evidence="10" id="KW-0326">Glycosidase</keyword>
<dbReference type="CDD" id="cd01174">
    <property type="entry name" value="ribokinase"/>
    <property type="match status" value="1"/>
</dbReference>
<comment type="pathway">
    <text evidence="11">Carbohydrate metabolism; D-ribose degradation; D-ribose 5-phosphate from beta-D-ribopyranose: step 2/2.</text>
</comment>
<protein>
    <recommendedName>
        <fullName evidence="3 11">Ribokinase</fullName>
        <shortName evidence="11">RK</shortName>
        <ecNumber evidence="2 11">2.7.1.15</ecNumber>
    </recommendedName>
</protein>
<comment type="function">
    <text evidence="11">Catalyzes the phosphorylation of ribose at O-5 in a reaction requiring ATP and magnesium. The resulting D-ribose-5-phosphate can then be used either for sythesis of nucleotides, histidine, and tryptophan, or as a component of the pentose phosphate pathway.</text>
</comment>
<feature type="binding site" evidence="11">
    <location>
        <position position="509"/>
    </location>
    <ligand>
        <name>ATP</name>
        <dbReference type="ChEBI" id="CHEBI:30616"/>
    </ligand>
</feature>
<dbReference type="Proteomes" id="UP001500051">
    <property type="component" value="Unassembled WGS sequence"/>
</dbReference>
<evidence type="ECO:0000256" key="11">
    <source>
        <dbReference type="HAMAP-Rule" id="MF_01987"/>
    </source>
</evidence>
<keyword evidence="11" id="KW-0119">Carbohydrate metabolism</keyword>
<comment type="catalytic activity">
    <reaction evidence="11">
        <text>D-ribose + ATP = D-ribose 5-phosphate + ADP + H(+)</text>
        <dbReference type="Rhea" id="RHEA:13697"/>
        <dbReference type="ChEBI" id="CHEBI:15378"/>
        <dbReference type="ChEBI" id="CHEBI:30616"/>
        <dbReference type="ChEBI" id="CHEBI:47013"/>
        <dbReference type="ChEBI" id="CHEBI:78346"/>
        <dbReference type="ChEBI" id="CHEBI:456216"/>
        <dbReference type="EC" id="2.7.1.15"/>
    </reaction>
</comment>
<feature type="binding site" evidence="11">
    <location>
        <position position="557"/>
    </location>
    <ligand>
        <name>K(+)</name>
        <dbReference type="ChEBI" id="CHEBI:29103"/>
    </ligand>
</feature>
<comment type="subcellular location">
    <subcellularLocation>
        <location evidence="11">Cytoplasm</location>
    </subcellularLocation>
</comment>
<comment type="similarity">
    <text evidence="11">Belongs to the carbohydrate kinase PfkB family. Ribokinase subfamily.</text>
</comment>
<dbReference type="InterPro" id="IPR001910">
    <property type="entry name" value="Inosine/uridine_hydrolase_dom"/>
</dbReference>
<dbReference type="EMBL" id="BAAAYX010000003">
    <property type="protein sequence ID" value="GAA3697208.1"/>
    <property type="molecule type" value="Genomic_DNA"/>
</dbReference>
<dbReference type="PANTHER" id="PTHR12304">
    <property type="entry name" value="INOSINE-URIDINE PREFERRING NUCLEOSIDE HYDROLASE"/>
    <property type="match status" value="1"/>
</dbReference>
<dbReference type="Pfam" id="PF01156">
    <property type="entry name" value="IU_nuc_hydro"/>
    <property type="match status" value="1"/>
</dbReference>
<name>A0ABP7CZC3_9ACTN</name>
<dbReference type="InterPro" id="IPR002139">
    <property type="entry name" value="Ribo/fructo_kinase"/>
</dbReference>
<comment type="caution">
    <text evidence="11">Lacks conserved residue(s) required for the propagation of feature annotation.</text>
</comment>
<evidence type="ECO:0000256" key="2">
    <source>
        <dbReference type="ARBA" id="ARBA00012035"/>
    </source>
</evidence>
<evidence type="ECO:0000256" key="9">
    <source>
        <dbReference type="ARBA" id="ARBA00022958"/>
    </source>
</evidence>
<dbReference type="InterPro" id="IPR029056">
    <property type="entry name" value="Ribokinase-like"/>
</dbReference>
<feature type="binding site" evidence="11">
    <location>
        <position position="468"/>
    </location>
    <ligand>
        <name>substrate</name>
    </ligand>
</feature>
<feature type="domain" description="Carbohydrate kinase PfkB" evidence="12">
    <location>
        <begin position="338"/>
        <end position="598"/>
    </location>
</feature>
<evidence type="ECO:0000259" key="13">
    <source>
        <dbReference type="Pfam" id="PF01156"/>
    </source>
</evidence>
<comment type="caution">
    <text evidence="14">The sequence shown here is derived from an EMBL/GenBank/DDBJ whole genome shotgun (WGS) entry which is preliminary data.</text>
</comment>
<comment type="activity regulation">
    <text evidence="11">Activated by a monovalent cation that binds near, but not in, the active site. The most likely occupant of the site in vivo is potassium. Ion binding induces a conformational change that may alter substrate affinity.</text>
</comment>
<feature type="binding site" evidence="11">
    <location>
        <position position="555"/>
    </location>
    <ligand>
        <name>K(+)</name>
        <dbReference type="ChEBI" id="CHEBI:29103"/>
    </ligand>
</feature>
<dbReference type="SUPFAM" id="SSF53613">
    <property type="entry name" value="Ribokinase-like"/>
    <property type="match status" value="1"/>
</dbReference>